<proteinExistence type="predicted"/>
<name>A0A0F6YIR6_9BACT</name>
<evidence type="ECO:0000256" key="1">
    <source>
        <dbReference type="ARBA" id="ARBA00004141"/>
    </source>
</evidence>
<dbReference type="InterPro" id="IPR040177">
    <property type="entry name" value="SLC30A9"/>
</dbReference>
<dbReference type="Gene3D" id="1.20.1510.10">
    <property type="entry name" value="Cation efflux protein transmembrane domain"/>
    <property type="match status" value="1"/>
</dbReference>
<evidence type="ECO:0000256" key="4">
    <source>
        <dbReference type="ARBA" id="ARBA00022989"/>
    </source>
</evidence>
<dbReference type="NCBIfam" id="TIGR01297">
    <property type="entry name" value="CDF"/>
    <property type="match status" value="1"/>
</dbReference>
<protein>
    <submittedName>
        <fullName evidence="8">Putative transport protein</fullName>
    </submittedName>
</protein>
<feature type="transmembrane region" description="Helical" evidence="6">
    <location>
        <begin position="124"/>
        <end position="144"/>
    </location>
</feature>
<keyword evidence="2" id="KW-0813">Transport</keyword>
<feature type="transmembrane region" description="Helical" evidence="6">
    <location>
        <begin position="81"/>
        <end position="104"/>
    </location>
</feature>
<dbReference type="OrthoDB" id="9806522at2"/>
<dbReference type="SUPFAM" id="SSF160240">
    <property type="entry name" value="Cation efflux protein cytoplasmic domain-like"/>
    <property type="match status" value="1"/>
</dbReference>
<evidence type="ECO:0000256" key="5">
    <source>
        <dbReference type="ARBA" id="ARBA00023136"/>
    </source>
</evidence>
<keyword evidence="3 6" id="KW-0812">Transmembrane</keyword>
<reference evidence="8 9" key="1">
    <citation type="submission" date="2015-03" db="EMBL/GenBank/DDBJ databases">
        <title>Genome assembly of Sandaracinus amylolyticus DSM 53668.</title>
        <authorList>
            <person name="Sharma G."/>
            <person name="Subramanian S."/>
        </authorList>
    </citation>
    <scope>NUCLEOTIDE SEQUENCE [LARGE SCALE GENOMIC DNA]</scope>
    <source>
        <strain evidence="8 9">DSM 53668</strain>
    </source>
</reference>
<comment type="subcellular location">
    <subcellularLocation>
        <location evidence="1">Membrane</location>
        <topology evidence="1">Multi-pass membrane protein</topology>
    </subcellularLocation>
</comment>
<dbReference type="Pfam" id="PF01545">
    <property type="entry name" value="Cation_efflux"/>
    <property type="match status" value="1"/>
</dbReference>
<dbReference type="AlphaFoldDB" id="A0A0F6YIR6"/>
<evidence type="ECO:0000313" key="9">
    <source>
        <dbReference type="Proteomes" id="UP000034883"/>
    </source>
</evidence>
<dbReference type="InterPro" id="IPR058533">
    <property type="entry name" value="Cation_efflux_TM"/>
</dbReference>
<dbReference type="KEGG" id="samy:DB32_002559"/>
<dbReference type="RefSeq" id="WP_053232651.1">
    <property type="nucleotide sequence ID" value="NZ_CP011125.1"/>
</dbReference>
<dbReference type="InterPro" id="IPR002524">
    <property type="entry name" value="Cation_efflux"/>
</dbReference>
<feature type="transmembrane region" description="Helical" evidence="6">
    <location>
        <begin position="177"/>
        <end position="196"/>
    </location>
</feature>
<evidence type="ECO:0000256" key="2">
    <source>
        <dbReference type="ARBA" id="ARBA00022448"/>
    </source>
</evidence>
<feature type="transmembrane region" description="Helical" evidence="6">
    <location>
        <begin position="202"/>
        <end position="220"/>
    </location>
</feature>
<gene>
    <name evidence="8" type="ORF">DB32_002559</name>
</gene>
<dbReference type="EMBL" id="CP011125">
    <property type="protein sequence ID" value="AKF05410.1"/>
    <property type="molecule type" value="Genomic_DNA"/>
</dbReference>
<dbReference type="SUPFAM" id="SSF161111">
    <property type="entry name" value="Cation efflux protein transmembrane domain-like"/>
    <property type="match status" value="1"/>
</dbReference>
<dbReference type="Proteomes" id="UP000034883">
    <property type="component" value="Chromosome"/>
</dbReference>
<feature type="transmembrane region" description="Helical" evidence="6">
    <location>
        <begin position="40"/>
        <end position="61"/>
    </location>
</feature>
<dbReference type="GO" id="GO:0016020">
    <property type="term" value="C:membrane"/>
    <property type="evidence" value="ECO:0007669"/>
    <property type="project" value="UniProtKB-SubCell"/>
</dbReference>
<dbReference type="PANTHER" id="PTHR13414">
    <property type="entry name" value="HUEL-CATION TRANSPORTER"/>
    <property type="match status" value="1"/>
</dbReference>
<sequence>MSAPSGEGDSLRVVIAALIGNLLIAISKFVAAFFSGSAATLAEAVHSVADTVNQVLLMVGLRRAARRPTLLHPFGHAVESYFWPFLVSIMIFLLGGAFAIYEGIEDLHALYAGHPEEPHGSRLWSYAVLGTSFAFESYSCFVAAREFQKMRKGRSVWETLMHAKDPTIPVVLMEDTAALLGLGIALAAVALSHVTGWTGFDAIGSLLIGCVLGGVAWVLARRTHSLLLGEAASPEDREQVEIIAREVPGVNAITQMLSMHLGPQHVLLALKVDFDRGLAIDGVEAAIDALESRIREVLPHMRFIFVEPDSDYLLERDPERPVPVRGFTK</sequence>
<evidence type="ECO:0000256" key="3">
    <source>
        <dbReference type="ARBA" id="ARBA00022692"/>
    </source>
</evidence>
<accession>A0A0F6YIR6</accession>
<dbReference type="GO" id="GO:0008324">
    <property type="term" value="F:monoatomic cation transmembrane transporter activity"/>
    <property type="evidence" value="ECO:0007669"/>
    <property type="project" value="InterPro"/>
</dbReference>
<evidence type="ECO:0000259" key="7">
    <source>
        <dbReference type="Pfam" id="PF01545"/>
    </source>
</evidence>
<organism evidence="8 9">
    <name type="scientific">Sandaracinus amylolyticus</name>
    <dbReference type="NCBI Taxonomy" id="927083"/>
    <lineage>
        <taxon>Bacteria</taxon>
        <taxon>Pseudomonadati</taxon>
        <taxon>Myxococcota</taxon>
        <taxon>Polyangia</taxon>
        <taxon>Polyangiales</taxon>
        <taxon>Sandaracinaceae</taxon>
        <taxon>Sandaracinus</taxon>
    </lineage>
</organism>
<dbReference type="PANTHER" id="PTHR13414:SF9">
    <property type="entry name" value="PROTON-COUPLED ZINC ANTIPORTER SLC30A9, MITOCHONDRIAL"/>
    <property type="match status" value="1"/>
</dbReference>
<dbReference type="InterPro" id="IPR036837">
    <property type="entry name" value="Cation_efflux_CTD_sf"/>
</dbReference>
<dbReference type="InterPro" id="IPR027469">
    <property type="entry name" value="Cation_efflux_TMD_sf"/>
</dbReference>
<feature type="domain" description="Cation efflux protein transmembrane" evidence="7">
    <location>
        <begin position="14"/>
        <end position="228"/>
    </location>
</feature>
<dbReference type="STRING" id="927083.DB32_002559"/>
<keyword evidence="9" id="KW-1185">Reference proteome</keyword>
<keyword evidence="4 6" id="KW-1133">Transmembrane helix</keyword>
<dbReference type="GO" id="GO:0006829">
    <property type="term" value="P:zinc ion transport"/>
    <property type="evidence" value="ECO:0007669"/>
    <property type="project" value="InterPro"/>
</dbReference>
<feature type="transmembrane region" description="Helical" evidence="6">
    <location>
        <begin position="12"/>
        <end position="34"/>
    </location>
</feature>
<evidence type="ECO:0000313" key="8">
    <source>
        <dbReference type="EMBL" id="AKF05410.1"/>
    </source>
</evidence>
<evidence type="ECO:0000256" key="6">
    <source>
        <dbReference type="SAM" id="Phobius"/>
    </source>
</evidence>
<keyword evidence="5 6" id="KW-0472">Membrane</keyword>
<dbReference type="Gene3D" id="3.30.70.1350">
    <property type="entry name" value="Cation efflux protein, cytoplasmic domain"/>
    <property type="match status" value="1"/>
</dbReference>